<keyword evidence="2" id="KW-1185">Reference proteome</keyword>
<protein>
    <submittedName>
        <fullName evidence="1">Uncharacterized protein</fullName>
    </submittedName>
</protein>
<dbReference type="Pfam" id="PF22523">
    <property type="entry name" value="DUF6999"/>
    <property type="match status" value="1"/>
</dbReference>
<dbReference type="RefSeq" id="WP_310820360.1">
    <property type="nucleotide sequence ID" value="NZ_CP036268.1"/>
</dbReference>
<name>A0A517R2C2_9PLAN</name>
<gene>
    <name evidence="1" type="ORF">Pan189_23920</name>
</gene>
<dbReference type="Proteomes" id="UP000317318">
    <property type="component" value="Chromosome"/>
</dbReference>
<evidence type="ECO:0000313" key="1">
    <source>
        <dbReference type="EMBL" id="QDT38008.1"/>
    </source>
</evidence>
<proteinExistence type="predicted"/>
<dbReference type="KEGG" id="svp:Pan189_23920"/>
<dbReference type="EMBL" id="CP036268">
    <property type="protein sequence ID" value="QDT38008.1"/>
    <property type="molecule type" value="Genomic_DNA"/>
</dbReference>
<dbReference type="InterPro" id="IPR054268">
    <property type="entry name" value="DUF6999"/>
</dbReference>
<accession>A0A517R2C2</accession>
<dbReference type="AlphaFoldDB" id="A0A517R2C2"/>
<sequence length="316" mass="35938">MNEKLTTVTHDRGCPNDAIGRLENVDHDPSDPNPWVALYLDTSVPFNECAKASILVDVSSRSRQFLFPLIRPLCRLTICLLKVVKTLIPNAVHSSWLLHHSIYHGLRIFVSPYANHLIMRHFHIGSELLAFVANNTKGVDMELSPLRPRALKDLVADVFLKHDLNIYNFIIEINRQLNEKELEFEAQEELDYSCITDGEFPIEPLPNGWLNFLDLESAIEIYTPAYQMLLTDADFWRASNSLQLDETISLYATTLIGDHRFLGLVNNRHPIIPESTLGTGHRLMLHGLSAECLHAFLVKKKREQARQQSAAPQLAE</sequence>
<reference evidence="1 2" key="1">
    <citation type="submission" date="2019-02" db="EMBL/GenBank/DDBJ databases">
        <title>Deep-cultivation of Planctomycetes and their phenomic and genomic characterization uncovers novel biology.</title>
        <authorList>
            <person name="Wiegand S."/>
            <person name="Jogler M."/>
            <person name="Boedeker C."/>
            <person name="Pinto D."/>
            <person name="Vollmers J."/>
            <person name="Rivas-Marin E."/>
            <person name="Kohn T."/>
            <person name="Peeters S.H."/>
            <person name="Heuer A."/>
            <person name="Rast P."/>
            <person name="Oberbeckmann S."/>
            <person name="Bunk B."/>
            <person name="Jeske O."/>
            <person name="Meyerdierks A."/>
            <person name="Storesund J.E."/>
            <person name="Kallscheuer N."/>
            <person name="Luecker S."/>
            <person name="Lage O.M."/>
            <person name="Pohl T."/>
            <person name="Merkel B.J."/>
            <person name="Hornburger P."/>
            <person name="Mueller R.-W."/>
            <person name="Bruemmer F."/>
            <person name="Labrenz M."/>
            <person name="Spormann A.M."/>
            <person name="Op den Camp H."/>
            <person name="Overmann J."/>
            <person name="Amann R."/>
            <person name="Jetten M.S.M."/>
            <person name="Mascher T."/>
            <person name="Medema M.H."/>
            <person name="Devos D.P."/>
            <person name="Kaster A.-K."/>
            <person name="Ovreas L."/>
            <person name="Rohde M."/>
            <person name="Galperin M.Y."/>
            <person name="Jogler C."/>
        </authorList>
    </citation>
    <scope>NUCLEOTIDE SEQUENCE [LARGE SCALE GENOMIC DNA]</scope>
    <source>
        <strain evidence="1 2">Pan189</strain>
    </source>
</reference>
<organism evidence="1 2">
    <name type="scientific">Stratiformator vulcanicus</name>
    <dbReference type="NCBI Taxonomy" id="2527980"/>
    <lineage>
        <taxon>Bacteria</taxon>
        <taxon>Pseudomonadati</taxon>
        <taxon>Planctomycetota</taxon>
        <taxon>Planctomycetia</taxon>
        <taxon>Planctomycetales</taxon>
        <taxon>Planctomycetaceae</taxon>
        <taxon>Stratiformator</taxon>
    </lineage>
</organism>
<evidence type="ECO:0000313" key="2">
    <source>
        <dbReference type="Proteomes" id="UP000317318"/>
    </source>
</evidence>